<sequence>MHTVSEQYLTILYLFIYFCICICIYNAYETFILYRDKKKKPQRVEKEKLRIENAVRDMAGKKKSGKKNRTARFRPKRLLIFHEALLQVEQCCREEDRPFLNRFAIESMEEYIEVFQRKGVLIKNYLVCLVGYHQTYSEKIGAFLIKCLNEPSVAIRMEVLRSIAKLGNTGLLMQALDVMDRREARMNDKMITDTLTDFNGDHDRLIQELLDKIDQYSDYIKLAVITYFYGNDHQAVCGRLLSMLESEKEDKEVNLRIIKYFGTVYNARAQSVLIRFALSETWEYAAVTARTLRNYPSQETVAAAKSRLNDSNWYIRFNNAETLAFLCSRKNLEDVLNSQDRYAREIMRYALKKQEEVVK</sequence>
<evidence type="ECO:0008006" key="4">
    <source>
        <dbReference type="Google" id="ProtNLM"/>
    </source>
</evidence>
<keyword evidence="1" id="KW-0812">Transmembrane</keyword>
<keyword evidence="1" id="KW-0472">Membrane</keyword>
<dbReference type="RefSeq" id="WP_256132450.1">
    <property type="nucleotide sequence ID" value="NZ_JANFXK010000011.1"/>
</dbReference>
<dbReference type="EMBL" id="JANFXK010000011">
    <property type="protein sequence ID" value="MCQ4637259.1"/>
    <property type="molecule type" value="Genomic_DNA"/>
</dbReference>
<evidence type="ECO:0000313" key="2">
    <source>
        <dbReference type="EMBL" id="MCQ4637259.1"/>
    </source>
</evidence>
<reference evidence="2 3" key="1">
    <citation type="submission" date="2022-06" db="EMBL/GenBank/DDBJ databases">
        <title>Isolation of gut microbiota from human fecal samples.</title>
        <authorList>
            <person name="Pamer E.G."/>
            <person name="Barat B."/>
            <person name="Waligurski E."/>
            <person name="Medina S."/>
            <person name="Paddock L."/>
            <person name="Mostad J."/>
        </authorList>
    </citation>
    <scope>NUCLEOTIDE SEQUENCE [LARGE SCALE GENOMIC DNA]</scope>
    <source>
        <strain evidence="2 3">SL.3.17</strain>
    </source>
</reference>
<gene>
    <name evidence="2" type="ORF">NE619_11045</name>
</gene>
<name>A0ABT1RPY2_9FIRM</name>
<evidence type="ECO:0000256" key="1">
    <source>
        <dbReference type="SAM" id="Phobius"/>
    </source>
</evidence>
<accession>A0ABT1RPY2</accession>
<feature type="transmembrane region" description="Helical" evidence="1">
    <location>
        <begin position="12"/>
        <end position="34"/>
    </location>
</feature>
<organism evidence="2 3">
    <name type="scientific">Anaerovorax odorimutans</name>
    <dbReference type="NCBI Taxonomy" id="109327"/>
    <lineage>
        <taxon>Bacteria</taxon>
        <taxon>Bacillati</taxon>
        <taxon>Bacillota</taxon>
        <taxon>Clostridia</taxon>
        <taxon>Peptostreptococcales</taxon>
        <taxon>Anaerovoracaceae</taxon>
        <taxon>Anaerovorax</taxon>
    </lineage>
</organism>
<comment type="caution">
    <text evidence="2">The sequence shown here is derived from an EMBL/GenBank/DDBJ whole genome shotgun (WGS) entry which is preliminary data.</text>
</comment>
<dbReference type="Proteomes" id="UP001524502">
    <property type="component" value="Unassembled WGS sequence"/>
</dbReference>
<keyword evidence="1" id="KW-1133">Transmembrane helix</keyword>
<proteinExistence type="predicted"/>
<dbReference type="SUPFAM" id="SSF48371">
    <property type="entry name" value="ARM repeat"/>
    <property type="match status" value="1"/>
</dbReference>
<dbReference type="InterPro" id="IPR016024">
    <property type="entry name" value="ARM-type_fold"/>
</dbReference>
<evidence type="ECO:0000313" key="3">
    <source>
        <dbReference type="Proteomes" id="UP001524502"/>
    </source>
</evidence>
<keyword evidence="3" id="KW-1185">Reference proteome</keyword>
<dbReference type="Gene3D" id="1.25.10.10">
    <property type="entry name" value="Leucine-rich Repeat Variant"/>
    <property type="match status" value="1"/>
</dbReference>
<protein>
    <recommendedName>
        <fullName evidence="4">HEAT repeat domain-containing protein</fullName>
    </recommendedName>
</protein>
<dbReference type="InterPro" id="IPR011989">
    <property type="entry name" value="ARM-like"/>
</dbReference>